<dbReference type="RefSeq" id="WP_186869935.1">
    <property type="nucleotide sequence ID" value="NZ_JACOOL010000006.1"/>
</dbReference>
<comment type="caution">
    <text evidence="1">The sequence shown here is derived from an EMBL/GenBank/DDBJ whole genome shotgun (WGS) entry which is preliminary data.</text>
</comment>
<name>A0A923L6B0_9BACI</name>
<proteinExistence type="predicted"/>
<protein>
    <submittedName>
        <fullName evidence="1">Uncharacterized protein</fullName>
    </submittedName>
</protein>
<dbReference type="Proteomes" id="UP000637359">
    <property type="component" value="Unassembled WGS sequence"/>
</dbReference>
<accession>A0A923L6B0</accession>
<dbReference type="EMBL" id="JACOOL010000006">
    <property type="protein sequence ID" value="MBC5637232.1"/>
    <property type="molecule type" value="Genomic_DNA"/>
</dbReference>
<organism evidence="1 2">
    <name type="scientific">Ornithinibacillus hominis</name>
    <dbReference type="NCBI Taxonomy" id="2763055"/>
    <lineage>
        <taxon>Bacteria</taxon>
        <taxon>Bacillati</taxon>
        <taxon>Bacillota</taxon>
        <taxon>Bacilli</taxon>
        <taxon>Bacillales</taxon>
        <taxon>Bacillaceae</taxon>
        <taxon>Ornithinibacillus</taxon>
    </lineage>
</organism>
<sequence>MLLPIQDFFYNGTSTIICQINHPNADLTTYKKRKKESHCSYTTNDQPN</sequence>
<reference evidence="1" key="1">
    <citation type="submission" date="2020-08" db="EMBL/GenBank/DDBJ databases">
        <title>Genome public.</title>
        <authorList>
            <person name="Liu C."/>
            <person name="Sun Q."/>
        </authorList>
    </citation>
    <scope>NUCLEOTIDE SEQUENCE</scope>
    <source>
        <strain evidence="1">BX22</strain>
    </source>
</reference>
<evidence type="ECO:0000313" key="1">
    <source>
        <dbReference type="EMBL" id="MBC5637232.1"/>
    </source>
</evidence>
<gene>
    <name evidence="1" type="ORF">H8S33_10495</name>
</gene>
<keyword evidence="2" id="KW-1185">Reference proteome</keyword>
<dbReference type="AlphaFoldDB" id="A0A923L6B0"/>
<evidence type="ECO:0000313" key="2">
    <source>
        <dbReference type="Proteomes" id="UP000637359"/>
    </source>
</evidence>